<evidence type="ECO:0000256" key="3">
    <source>
        <dbReference type="ARBA" id="ARBA00022448"/>
    </source>
</evidence>
<evidence type="ECO:0000313" key="10">
    <source>
        <dbReference type="EMBL" id="AVY95903.1"/>
    </source>
</evidence>
<comment type="similarity">
    <text evidence="2">Belongs to the outer membrane factor (OMF) (TC 1.B.17) family.</text>
</comment>
<dbReference type="InterPro" id="IPR051906">
    <property type="entry name" value="TolC-like"/>
</dbReference>
<dbReference type="Pfam" id="PF02321">
    <property type="entry name" value="OEP"/>
    <property type="match status" value="2"/>
</dbReference>
<protein>
    <submittedName>
        <fullName evidence="9">TolC family protein</fullName>
    </submittedName>
</protein>
<keyword evidence="11" id="KW-1185">Reference proteome</keyword>
<evidence type="ECO:0000256" key="2">
    <source>
        <dbReference type="ARBA" id="ARBA00007613"/>
    </source>
</evidence>
<feature type="signal peptide" evidence="8">
    <location>
        <begin position="1"/>
        <end position="24"/>
    </location>
</feature>
<evidence type="ECO:0000256" key="6">
    <source>
        <dbReference type="ARBA" id="ARBA00023136"/>
    </source>
</evidence>
<dbReference type="AlphaFoldDB" id="A0A2U3TGV0"/>
<dbReference type="Proteomes" id="UP000244173">
    <property type="component" value="Chromosome"/>
</dbReference>
<dbReference type="GO" id="GO:0009279">
    <property type="term" value="C:cell outer membrane"/>
    <property type="evidence" value="ECO:0007669"/>
    <property type="project" value="UniProtKB-SubCell"/>
</dbReference>
<proteinExistence type="inferred from homology"/>
<keyword evidence="3" id="KW-0813">Transport</keyword>
<dbReference type="PANTHER" id="PTHR30026:SF20">
    <property type="entry name" value="OUTER MEMBRANE PROTEIN TOLC"/>
    <property type="match status" value="1"/>
</dbReference>
<evidence type="ECO:0000256" key="7">
    <source>
        <dbReference type="ARBA" id="ARBA00023237"/>
    </source>
</evidence>
<dbReference type="EMBL" id="CP028519">
    <property type="protein sequence ID" value="AVY95903.1"/>
    <property type="molecule type" value="Genomic_DNA"/>
</dbReference>
<keyword evidence="5" id="KW-0812">Transmembrane</keyword>
<keyword evidence="6" id="KW-0472">Membrane</keyword>
<dbReference type="InterPro" id="IPR003423">
    <property type="entry name" value="OMP_efflux"/>
</dbReference>
<evidence type="ECO:0000256" key="5">
    <source>
        <dbReference type="ARBA" id="ARBA00022692"/>
    </source>
</evidence>
<dbReference type="SUPFAM" id="SSF56954">
    <property type="entry name" value="Outer membrane efflux proteins (OEP)"/>
    <property type="match status" value="1"/>
</dbReference>
<keyword evidence="4" id="KW-1134">Transmembrane beta strand</keyword>
<feature type="chain" id="PRO_5036323816" evidence="8">
    <location>
        <begin position="25"/>
        <end position="434"/>
    </location>
</feature>
<dbReference type="GO" id="GO:1990281">
    <property type="term" value="C:efflux pump complex"/>
    <property type="evidence" value="ECO:0007669"/>
    <property type="project" value="TreeGrafter"/>
</dbReference>
<dbReference type="KEGG" id="maer:DAI18_19035"/>
<dbReference type="GO" id="GO:0015562">
    <property type="term" value="F:efflux transmembrane transporter activity"/>
    <property type="evidence" value="ECO:0007669"/>
    <property type="project" value="InterPro"/>
</dbReference>
<evidence type="ECO:0000256" key="4">
    <source>
        <dbReference type="ARBA" id="ARBA00022452"/>
    </source>
</evidence>
<dbReference type="Gene3D" id="1.20.1600.10">
    <property type="entry name" value="Outer membrane efflux proteins (OEP)"/>
    <property type="match status" value="1"/>
</dbReference>
<evidence type="ECO:0000256" key="1">
    <source>
        <dbReference type="ARBA" id="ARBA00004442"/>
    </source>
</evidence>
<comment type="subcellular location">
    <subcellularLocation>
        <location evidence="1">Cell outer membrane</location>
    </subcellularLocation>
</comment>
<dbReference type="KEGG" id="maer:DAI18_00060"/>
<sequence length="434" mass="47079">MLSPKFVLLSSALFLAGLPPAVSAENLDDAWRAALSANHRLAAQSESTAAAERQLDSARATRLPTLSIDASYYALDNAPSVRNSMSSVGLPLPGSVTLPIADDHGWVGQAGITQPLYTSGKISNGIRAAEAGLDAARADEGRERLDVKLSVAEAYLDVLRADAAQEVARQYVDSLEHHRRDVQALLDKGLVARADLLQVDVALADARQRRIQADNRVSLSRAAYNRLLDRPLQQPVSLQDMDLPRPQRSLLEWQRDAALKRDELQQLDATRRALTAQAKSQRGDAGPQVGLFAKHLYVQNPYLVNEHINAVGVAVSWTLFDGGLVRNRAAASERQAARAADLKADAESAIALQVQQAWSLEIEADARRGVAQSGVALADESLAIQRDRYANGLATQSDVLDAQARRADARRNLLNARYDHTLAVLRLNRAAGQL</sequence>
<evidence type="ECO:0000256" key="8">
    <source>
        <dbReference type="SAM" id="SignalP"/>
    </source>
</evidence>
<accession>A0A2U3TGV0</accession>
<name>A0A2U3TGV0_9NEIS</name>
<keyword evidence="8" id="KW-0732">Signal</keyword>
<organism evidence="9 11">
    <name type="scientific">Microvirgula aerodenitrificans</name>
    <dbReference type="NCBI Taxonomy" id="57480"/>
    <lineage>
        <taxon>Bacteria</taxon>
        <taxon>Pseudomonadati</taxon>
        <taxon>Pseudomonadota</taxon>
        <taxon>Betaproteobacteria</taxon>
        <taxon>Neisseriales</taxon>
        <taxon>Aquaspirillaceae</taxon>
        <taxon>Microvirgula</taxon>
    </lineage>
</organism>
<evidence type="ECO:0000313" key="9">
    <source>
        <dbReference type="EMBL" id="AVY92617.1"/>
    </source>
</evidence>
<evidence type="ECO:0000313" key="11">
    <source>
        <dbReference type="Proteomes" id="UP000244173"/>
    </source>
</evidence>
<dbReference type="GO" id="GO:0015288">
    <property type="term" value="F:porin activity"/>
    <property type="evidence" value="ECO:0007669"/>
    <property type="project" value="TreeGrafter"/>
</dbReference>
<gene>
    <name evidence="9" type="ORF">DAI18_00060</name>
    <name evidence="10" type="ORF">DAI18_19035</name>
</gene>
<dbReference type="STRING" id="1122240.GCA_000620105_02907"/>
<dbReference type="PANTHER" id="PTHR30026">
    <property type="entry name" value="OUTER MEMBRANE PROTEIN TOLC"/>
    <property type="match status" value="1"/>
</dbReference>
<reference evidence="9 11" key="1">
    <citation type="submission" date="2018-04" db="EMBL/GenBank/DDBJ databases">
        <title>Denitrifier Microvirgula.</title>
        <authorList>
            <person name="Anderson E."/>
            <person name="Jang J."/>
            <person name="Ishii S."/>
        </authorList>
    </citation>
    <scope>NUCLEOTIDE SEQUENCE [LARGE SCALE GENOMIC DNA]</scope>
    <source>
        <strain evidence="9 11">BE2.4</strain>
    </source>
</reference>
<keyword evidence="7" id="KW-0998">Cell outer membrane</keyword>
<dbReference type="EMBL" id="CP028519">
    <property type="protein sequence ID" value="AVY92617.1"/>
    <property type="molecule type" value="Genomic_DNA"/>
</dbReference>